<reference evidence="3 4" key="1">
    <citation type="submission" date="2023-07" db="EMBL/GenBank/DDBJ databases">
        <title>Sequencing the genomes of 1000 actinobacteria strains.</title>
        <authorList>
            <person name="Klenk H.-P."/>
        </authorList>
    </citation>
    <scope>NUCLEOTIDE SEQUENCE [LARGE SCALE GENOMIC DNA]</scope>
    <source>
        <strain evidence="3 4">DSM 46740</strain>
    </source>
</reference>
<dbReference type="Proteomes" id="UP001225356">
    <property type="component" value="Unassembled WGS sequence"/>
</dbReference>
<evidence type="ECO:0000256" key="1">
    <source>
        <dbReference type="SAM" id="Phobius"/>
    </source>
</evidence>
<keyword evidence="4" id="KW-1185">Reference proteome</keyword>
<comment type="caution">
    <text evidence="3">The sequence shown here is derived from an EMBL/GenBank/DDBJ whole genome shotgun (WGS) entry which is preliminary data.</text>
</comment>
<evidence type="ECO:0000313" key="3">
    <source>
        <dbReference type="EMBL" id="MDP9847369.1"/>
    </source>
</evidence>
<gene>
    <name evidence="3" type="ORF">J2853_006580</name>
</gene>
<dbReference type="RefSeq" id="WP_307564466.1">
    <property type="nucleotide sequence ID" value="NZ_JAUSQU010000001.1"/>
</dbReference>
<proteinExistence type="predicted"/>
<dbReference type="Pfam" id="PF13400">
    <property type="entry name" value="Tad"/>
    <property type="match status" value="1"/>
</dbReference>
<name>A0ABT9QMW5_9ACTN</name>
<keyword evidence="1" id="KW-0812">Transmembrane</keyword>
<keyword evidence="1" id="KW-1133">Transmembrane helix</keyword>
<protein>
    <submittedName>
        <fullName evidence="3">Secretion/DNA translocation related TadE-like protein</fullName>
    </submittedName>
</protein>
<accession>A0ABT9QMW5</accession>
<dbReference type="NCBIfam" id="TIGR03816">
    <property type="entry name" value="tadE_like_DECH"/>
    <property type="match status" value="1"/>
</dbReference>
<feature type="transmembrane region" description="Helical" evidence="1">
    <location>
        <begin position="28"/>
        <end position="49"/>
    </location>
</feature>
<evidence type="ECO:0000259" key="2">
    <source>
        <dbReference type="Pfam" id="PF13400"/>
    </source>
</evidence>
<organism evidence="3 4">
    <name type="scientific">Streptosporangium lutulentum</name>
    <dbReference type="NCBI Taxonomy" id="1461250"/>
    <lineage>
        <taxon>Bacteria</taxon>
        <taxon>Bacillati</taxon>
        <taxon>Actinomycetota</taxon>
        <taxon>Actinomycetes</taxon>
        <taxon>Streptosporangiales</taxon>
        <taxon>Streptosporangiaceae</taxon>
        <taxon>Streptosporangium</taxon>
    </lineage>
</organism>
<sequence>MENRPERMWAGDRAAGDRAERERGSATIWMVGLMTLIFVVATAVAFAGMARVARHRAQSAADLSALAAARLAFADPNRGCAEASTLAVGNGAKITRCSIDGGGIAAIQVAVRFLLPLAGGVTVMADARAGPVHISDLAG</sequence>
<dbReference type="EMBL" id="JAUSQU010000001">
    <property type="protein sequence ID" value="MDP9847369.1"/>
    <property type="molecule type" value="Genomic_DNA"/>
</dbReference>
<feature type="domain" description="Putative Flp pilus-assembly TadG-like N-terminal" evidence="2">
    <location>
        <begin position="24"/>
        <end position="70"/>
    </location>
</feature>
<evidence type="ECO:0000313" key="4">
    <source>
        <dbReference type="Proteomes" id="UP001225356"/>
    </source>
</evidence>
<keyword evidence="1" id="KW-0472">Membrane</keyword>
<dbReference type="InterPro" id="IPR028087">
    <property type="entry name" value="Tad_N"/>
</dbReference>
<dbReference type="InterPro" id="IPR021202">
    <property type="entry name" value="Rv3654c-like"/>
</dbReference>